<evidence type="ECO:0000256" key="5">
    <source>
        <dbReference type="SAM" id="Phobius"/>
    </source>
</evidence>
<organism evidence="6 7">
    <name type="scientific">Brassica cretica</name>
    <name type="common">Mustard</name>
    <dbReference type="NCBI Taxonomy" id="69181"/>
    <lineage>
        <taxon>Eukaryota</taxon>
        <taxon>Viridiplantae</taxon>
        <taxon>Streptophyta</taxon>
        <taxon>Embryophyta</taxon>
        <taxon>Tracheophyta</taxon>
        <taxon>Spermatophyta</taxon>
        <taxon>Magnoliopsida</taxon>
        <taxon>eudicotyledons</taxon>
        <taxon>Gunneridae</taxon>
        <taxon>Pentapetalae</taxon>
        <taxon>rosids</taxon>
        <taxon>malvids</taxon>
        <taxon>Brassicales</taxon>
        <taxon>Brassicaceae</taxon>
        <taxon>Brassiceae</taxon>
        <taxon>Brassica</taxon>
    </lineage>
</organism>
<keyword evidence="5" id="KW-0472">Membrane</keyword>
<name>A0ABQ7ERR7_BRACR</name>
<keyword evidence="5" id="KW-0812">Transmembrane</keyword>
<evidence type="ECO:0000313" key="7">
    <source>
        <dbReference type="Proteomes" id="UP000266723"/>
    </source>
</evidence>
<sequence>MEPCFHNPPLYGCQAMAIETTPFVMSCEDSYPVASLNHRDSWDLESSDYRLCNVLRSWLGDTFIQALTTSLPFLPLFLIGLIIHQDLCSYMLLLALFLHASFAVTICSSFCSLVILVLINLLASKDVFYLDSYISTIGVDFKIHTVEQDGKTIKLQIWATTGQERFRTITSIYYIGADWYCVQLSVSDVSESTVFVAFDGEMTKLINGHAAELFHKPSGSQQLQSLRIVQFLKQRPTMKFMLLDIAAKQMND</sequence>
<dbReference type="InterPro" id="IPR050227">
    <property type="entry name" value="Rab"/>
</dbReference>
<dbReference type="SUPFAM" id="SSF52540">
    <property type="entry name" value="P-loop containing nucleoside triphosphate hydrolases"/>
    <property type="match status" value="1"/>
</dbReference>
<evidence type="ECO:0000313" key="6">
    <source>
        <dbReference type="EMBL" id="KAF3605853.1"/>
    </source>
</evidence>
<keyword evidence="2" id="KW-0547">Nucleotide-binding</keyword>
<evidence type="ECO:0000256" key="4">
    <source>
        <dbReference type="ARBA" id="ARBA00037868"/>
    </source>
</evidence>
<proteinExistence type="inferred from homology"/>
<dbReference type="InterPro" id="IPR027417">
    <property type="entry name" value="P-loop_NTPase"/>
</dbReference>
<comment type="subcellular location">
    <subcellularLocation>
        <location evidence="4">Endomembrane system</location>
        <topology evidence="4">Lipid-anchor</topology>
    </subcellularLocation>
</comment>
<protein>
    <submittedName>
        <fullName evidence="6">Uncharacterized protein</fullName>
    </submittedName>
</protein>
<gene>
    <name evidence="6" type="ORF">DY000_02045526</name>
</gene>
<keyword evidence="7" id="KW-1185">Reference proteome</keyword>
<keyword evidence="3" id="KW-0342">GTP-binding</keyword>
<dbReference type="PANTHER" id="PTHR47977">
    <property type="entry name" value="RAS-RELATED PROTEIN RAB"/>
    <property type="match status" value="1"/>
</dbReference>
<evidence type="ECO:0000256" key="3">
    <source>
        <dbReference type="ARBA" id="ARBA00023134"/>
    </source>
</evidence>
<dbReference type="Proteomes" id="UP000266723">
    <property type="component" value="Unassembled WGS sequence"/>
</dbReference>
<dbReference type="SMART" id="SM00175">
    <property type="entry name" value="RAB"/>
    <property type="match status" value="1"/>
</dbReference>
<dbReference type="EMBL" id="QGKV02000297">
    <property type="protein sequence ID" value="KAF3605853.1"/>
    <property type="molecule type" value="Genomic_DNA"/>
</dbReference>
<comment type="similarity">
    <text evidence="1">Belongs to the small GTPase superfamily. Rab family.</text>
</comment>
<evidence type="ECO:0000256" key="1">
    <source>
        <dbReference type="ARBA" id="ARBA00006270"/>
    </source>
</evidence>
<dbReference type="PROSITE" id="PS51419">
    <property type="entry name" value="RAB"/>
    <property type="match status" value="1"/>
</dbReference>
<feature type="transmembrane region" description="Helical" evidence="5">
    <location>
        <begin position="63"/>
        <end position="83"/>
    </location>
</feature>
<reference evidence="6 7" key="1">
    <citation type="journal article" date="2020" name="BMC Genomics">
        <title>Intraspecific diversification of the crop wild relative Brassica cretica Lam. using demographic model selection.</title>
        <authorList>
            <person name="Kioukis A."/>
            <person name="Michalopoulou V.A."/>
            <person name="Briers L."/>
            <person name="Pirintsos S."/>
            <person name="Studholme D.J."/>
            <person name="Pavlidis P."/>
            <person name="Sarris P.F."/>
        </authorList>
    </citation>
    <scope>NUCLEOTIDE SEQUENCE [LARGE SCALE GENOMIC DNA]</scope>
    <source>
        <strain evidence="7">cv. PFS-1207/04</strain>
    </source>
</reference>
<keyword evidence="5" id="KW-1133">Transmembrane helix</keyword>
<dbReference type="Pfam" id="PF00071">
    <property type="entry name" value="Ras"/>
    <property type="match status" value="1"/>
</dbReference>
<comment type="caution">
    <text evidence="6">The sequence shown here is derived from an EMBL/GenBank/DDBJ whole genome shotgun (WGS) entry which is preliminary data.</text>
</comment>
<feature type="transmembrane region" description="Helical" evidence="5">
    <location>
        <begin position="90"/>
        <end position="123"/>
    </location>
</feature>
<accession>A0ABQ7ERR7</accession>
<dbReference type="InterPro" id="IPR001806">
    <property type="entry name" value="Small_GTPase"/>
</dbReference>
<dbReference type="Gene3D" id="3.40.50.300">
    <property type="entry name" value="P-loop containing nucleotide triphosphate hydrolases"/>
    <property type="match status" value="1"/>
</dbReference>
<evidence type="ECO:0000256" key="2">
    <source>
        <dbReference type="ARBA" id="ARBA00022741"/>
    </source>
</evidence>
<dbReference type="PRINTS" id="PR00449">
    <property type="entry name" value="RASTRNSFRMNG"/>
</dbReference>